<dbReference type="EMBL" id="BAAAPE010000011">
    <property type="protein sequence ID" value="GAA2083341.1"/>
    <property type="molecule type" value="Genomic_DNA"/>
</dbReference>
<evidence type="ECO:0000256" key="1">
    <source>
        <dbReference type="SAM" id="SignalP"/>
    </source>
</evidence>
<dbReference type="Proteomes" id="UP001500016">
    <property type="component" value="Unassembled WGS sequence"/>
</dbReference>
<dbReference type="InterPro" id="IPR038468">
    <property type="entry name" value="MmpS_C"/>
</dbReference>
<dbReference type="RefSeq" id="WP_344530700.1">
    <property type="nucleotide sequence ID" value="NZ_BAAAPE010000011.1"/>
</dbReference>
<protein>
    <recommendedName>
        <fullName evidence="4">Lipoprotein</fullName>
    </recommendedName>
</protein>
<feature type="chain" id="PRO_5045547255" description="Lipoprotein" evidence="1">
    <location>
        <begin position="22"/>
        <end position="140"/>
    </location>
</feature>
<evidence type="ECO:0000313" key="2">
    <source>
        <dbReference type="EMBL" id="GAA2083341.1"/>
    </source>
</evidence>
<keyword evidence="3" id="KW-1185">Reference proteome</keyword>
<proteinExistence type="predicted"/>
<accession>A0ABN2W7R7</accession>
<comment type="caution">
    <text evidence="2">The sequence shown here is derived from an EMBL/GenBank/DDBJ whole genome shotgun (WGS) entry which is preliminary data.</text>
</comment>
<keyword evidence="1" id="KW-0732">Signal</keyword>
<organism evidence="2 3">
    <name type="scientific">Streptomyces albiaxialis</name>
    <dbReference type="NCBI Taxonomy" id="329523"/>
    <lineage>
        <taxon>Bacteria</taxon>
        <taxon>Bacillati</taxon>
        <taxon>Actinomycetota</taxon>
        <taxon>Actinomycetes</taxon>
        <taxon>Kitasatosporales</taxon>
        <taxon>Streptomycetaceae</taxon>
        <taxon>Streptomyces</taxon>
    </lineage>
</organism>
<gene>
    <name evidence="2" type="ORF">GCM10009801_43730</name>
</gene>
<dbReference type="PROSITE" id="PS51257">
    <property type="entry name" value="PROKAR_LIPOPROTEIN"/>
    <property type="match status" value="1"/>
</dbReference>
<evidence type="ECO:0000313" key="3">
    <source>
        <dbReference type="Proteomes" id="UP001500016"/>
    </source>
</evidence>
<name>A0ABN2W7R7_9ACTN</name>
<dbReference type="Gene3D" id="2.60.40.2880">
    <property type="entry name" value="MmpS1-5, C-terminal soluble domain"/>
    <property type="match status" value="1"/>
</dbReference>
<reference evidence="2 3" key="1">
    <citation type="journal article" date="2019" name="Int. J. Syst. Evol. Microbiol.">
        <title>The Global Catalogue of Microorganisms (GCM) 10K type strain sequencing project: providing services to taxonomists for standard genome sequencing and annotation.</title>
        <authorList>
            <consortium name="The Broad Institute Genomics Platform"/>
            <consortium name="The Broad Institute Genome Sequencing Center for Infectious Disease"/>
            <person name="Wu L."/>
            <person name="Ma J."/>
        </authorList>
    </citation>
    <scope>NUCLEOTIDE SEQUENCE [LARGE SCALE GENOMIC DNA]</scope>
    <source>
        <strain evidence="2 3">JCM 15478</strain>
    </source>
</reference>
<evidence type="ECO:0008006" key="4">
    <source>
        <dbReference type="Google" id="ProtNLM"/>
    </source>
</evidence>
<sequence length="140" mass="14678">MSQVISRPTRAAATASVLVLAAVPLLSGCSGDGGTHKVTYEATGSQLFEVAYDKPDAHGRSESVRKVIRLSADGTRKWTKTVEVEDPASFRISAAGSGRYASVSRVACAISVDGELKQKTVSKTAGETVWCNADGTTRSD</sequence>
<feature type="signal peptide" evidence="1">
    <location>
        <begin position="1"/>
        <end position="21"/>
    </location>
</feature>